<keyword evidence="2" id="KW-1185">Reference proteome</keyword>
<evidence type="ECO:0000313" key="1">
    <source>
        <dbReference type="EnsemblPlants" id="ORUFI05G17770.1"/>
    </source>
</evidence>
<name>A0A0E0PMJ3_ORYRU</name>
<dbReference type="Proteomes" id="UP000008022">
    <property type="component" value="Unassembled WGS sequence"/>
</dbReference>
<protein>
    <submittedName>
        <fullName evidence="1">Uncharacterized protein</fullName>
    </submittedName>
</protein>
<evidence type="ECO:0000313" key="2">
    <source>
        <dbReference type="Proteomes" id="UP000008022"/>
    </source>
</evidence>
<proteinExistence type="predicted"/>
<dbReference type="AlphaFoldDB" id="A0A0E0PMJ3"/>
<accession>A0A0E0PMJ3</accession>
<organism evidence="1 2">
    <name type="scientific">Oryza rufipogon</name>
    <name type="common">Brownbeard rice</name>
    <name type="synonym">Asian wild rice</name>
    <dbReference type="NCBI Taxonomy" id="4529"/>
    <lineage>
        <taxon>Eukaryota</taxon>
        <taxon>Viridiplantae</taxon>
        <taxon>Streptophyta</taxon>
        <taxon>Embryophyta</taxon>
        <taxon>Tracheophyta</taxon>
        <taxon>Spermatophyta</taxon>
        <taxon>Magnoliopsida</taxon>
        <taxon>Liliopsida</taxon>
        <taxon>Poales</taxon>
        <taxon>Poaceae</taxon>
        <taxon>BOP clade</taxon>
        <taxon>Oryzoideae</taxon>
        <taxon>Oryzeae</taxon>
        <taxon>Oryzinae</taxon>
        <taxon>Oryza</taxon>
    </lineage>
</organism>
<dbReference type="HOGENOM" id="CLU_2188281_0_0_1"/>
<sequence>MLHGRKCVSRLAAGGVVEASLATTVERPASYLRQLAVFQTSRSLALLARNVHNHCCSTWPNGLLNVRRIYVFSPHAYLATKNQLLLCRVLDISQWFIHIKSIPCNFQVI</sequence>
<dbReference type="Gramene" id="ORUFI05G17770.1">
    <property type="protein sequence ID" value="ORUFI05G17770.1"/>
    <property type="gene ID" value="ORUFI05G17770"/>
</dbReference>
<dbReference type="EnsemblPlants" id="ORUFI05G17770.1">
    <property type="protein sequence ID" value="ORUFI05G17770.1"/>
    <property type="gene ID" value="ORUFI05G17770"/>
</dbReference>
<reference evidence="2" key="1">
    <citation type="submission" date="2013-06" db="EMBL/GenBank/DDBJ databases">
        <authorList>
            <person name="Zhao Q."/>
        </authorList>
    </citation>
    <scope>NUCLEOTIDE SEQUENCE</scope>
    <source>
        <strain evidence="2">cv. W1943</strain>
    </source>
</reference>
<reference evidence="1" key="2">
    <citation type="submission" date="2015-06" db="UniProtKB">
        <authorList>
            <consortium name="EnsemblPlants"/>
        </authorList>
    </citation>
    <scope>IDENTIFICATION</scope>
</reference>